<evidence type="ECO:0000313" key="2">
    <source>
        <dbReference type="EMBL" id="MDP9829090.1"/>
    </source>
</evidence>
<dbReference type="Gene3D" id="3.40.50.720">
    <property type="entry name" value="NAD(P)-binding Rossmann-like Domain"/>
    <property type="match status" value="1"/>
</dbReference>
<keyword evidence="3" id="KW-1185">Reference proteome</keyword>
<proteinExistence type="predicted"/>
<dbReference type="Proteomes" id="UP001235712">
    <property type="component" value="Unassembled WGS sequence"/>
</dbReference>
<dbReference type="InterPro" id="IPR051606">
    <property type="entry name" value="Polyketide_Oxido-like"/>
</dbReference>
<reference evidence="2 3" key="1">
    <citation type="submission" date="2023-07" db="EMBL/GenBank/DDBJ databases">
        <title>Sequencing the genomes of 1000 actinobacteria strains.</title>
        <authorList>
            <person name="Klenk H.-P."/>
        </authorList>
    </citation>
    <scope>NUCLEOTIDE SEQUENCE [LARGE SCALE GENOMIC DNA]</scope>
    <source>
        <strain evidence="2 3">DSM 44388</strain>
    </source>
</reference>
<gene>
    <name evidence="2" type="ORF">J2S57_004839</name>
</gene>
<comment type="caution">
    <text evidence="2">The sequence shown here is derived from an EMBL/GenBank/DDBJ whole genome shotgun (WGS) entry which is preliminary data.</text>
</comment>
<dbReference type="EMBL" id="JAUSQZ010000001">
    <property type="protein sequence ID" value="MDP9829090.1"/>
    <property type="molecule type" value="Genomic_DNA"/>
</dbReference>
<sequence>MTDHPDSPVVVTGAGGRAGRAVVAEAIRRGVRVVAVVRDPARAADLHRDGVRVVAGNALVPARLTPAALHLRPASPPRAWVTAITPFSTPPDDFEGFDSSFYRRAHRAALEAARRTGTGRLVVVGLFATLTHRGRPVLDDPSLFPPRLRPFARAHAAGLETLRDEAGDIDWLTLAPPPLLSDSAPVTGAYRLGDGTLDPRAGSALSYTDLAVAVLDEIEKPTRHREQVAIYPADQDRAQDLP</sequence>
<organism evidence="2 3">
    <name type="scientific">Kineosporia succinea</name>
    <dbReference type="NCBI Taxonomy" id="84632"/>
    <lineage>
        <taxon>Bacteria</taxon>
        <taxon>Bacillati</taxon>
        <taxon>Actinomycetota</taxon>
        <taxon>Actinomycetes</taxon>
        <taxon>Kineosporiales</taxon>
        <taxon>Kineosporiaceae</taxon>
        <taxon>Kineosporia</taxon>
    </lineage>
</organism>
<dbReference type="Pfam" id="PF13460">
    <property type="entry name" value="NAD_binding_10"/>
    <property type="match status" value="1"/>
</dbReference>
<feature type="domain" description="NAD(P)-binding" evidence="1">
    <location>
        <begin position="13"/>
        <end position="221"/>
    </location>
</feature>
<name>A0ABT9P8R2_9ACTN</name>
<dbReference type="PANTHER" id="PTHR43355:SF2">
    <property type="entry name" value="FLAVIN REDUCTASE (NADPH)"/>
    <property type="match status" value="1"/>
</dbReference>
<dbReference type="InterPro" id="IPR016040">
    <property type="entry name" value="NAD(P)-bd_dom"/>
</dbReference>
<dbReference type="InterPro" id="IPR036291">
    <property type="entry name" value="NAD(P)-bd_dom_sf"/>
</dbReference>
<dbReference type="SUPFAM" id="SSF51735">
    <property type="entry name" value="NAD(P)-binding Rossmann-fold domains"/>
    <property type="match status" value="1"/>
</dbReference>
<evidence type="ECO:0000259" key="1">
    <source>
        <dbReference type="Pfam" id="PF13460"/>
    </source>
</evidence>
<evidence type="ECO:0000313" key="3">
    <source>
        <dbReference type="Proteomes" id="UP001235712"/>
    </source>
</evidence>
<dbReference type="RefSeq" id="WP_307246952.1">
    <property type="nucleotide sequence ID" value="NZ_JAUSQZ010000001.1"/>
</dbReference>
<protein>
    <submittedName>
        <fullName evidence="2">NADH-flavin reductase</fullName>
    </submittedName>
</protein>
<accession>A0ABT9P8R2</accession>
<dbReference type="PANTHER" id="PTHR43355">
    <property type="entry name" value="FLAVIN REDUCTASE (NADPH)"/>
    <property type="match status" value="1"/>
</dbReference>